<dbReference type="SUPFAM" id="SSF81383">
    <property type="entry name" value="F-box domain"/>
    <property type="match status" value="1"/>
</dbReference>
<protein>
    <recommendedName>
        <fullName evidence="3">F-box domain-containing protein</fullName>
    </recommendedName>
</protein>
<proteinExistence type="predicted"/>
<evidence type="ECO:0000313" key="1">
    <source>
        <dbReference type="EMBL" id="KAF7720732.1"/>
    </source>
</evidence>
<dbReference type="AlphaFoldDB" id="A0A8H7ELR0"/>
<dbReference type="Proteomes" id="UP000605846">
    <property type="component" value="Unassembled WGS sequence"/>
</dbReference>
<organism evidence="1 2">
    <name type="scientific">Apophysomyces ossiformis</name>
    <dbReference type="NCBI Taxonomy" id="679940"/>
    <lineage>
        <taxon>Eukaryota</taxon>
        <taxon>Fungi</taxon>
        <taxon>Fungi incertae sedis</taxon>
        <taxon>Mucoromycota</taxon>
        <taxon>Mucoromycotina</taxon>
        <taxon>Mucoromycetes</taxon>
        <taxon>Mucorales</taxon>
        <taxon>Mucorineae</taxon>
        <taxon>Mucoraceae</taxon>
        <taxon>Apophysomyces</taxon>
    </lineage>
</organism>
<dbReference type="InterPro" id="IPR036047">
    <property type="entry name" value="F-box-like_dom_sf"/>
</dbReference>
<gene>
    <name evidence="1" type="ORF">EC973_006231</name>
</gene>
<reference evidence="1" key="1">
    <citation type="submission" date="2020-01" db="EMBL/GenBank/DDBJ databases">
        <title>Genome Sequencing of Three Apophysomyces-Like Fungal Strains Confirms a Novel Fungal Genus in the Mucoromycota with divergent Burkholderia-like Endosymbiotic Bacteria.</title>
        <authorList>
            <person name="Stajich J.E."/>
            <person name="Macias A.M."/>
            <person name="Carter-House D."/>
            <person name="Lovett B."/>
            <person name="Kasson L.R."/>
            <person name="Berry K."/>
            <person name="Grigoriev I."/>
            <person name="Chang Y."/>
            <person name="Spatafora J."/>
            <person name="Kasson M.T."/>
        </authorList>
    </citation>
    <scope>NUCLEOTIDE SEQUENCE</scope>
    <source>
        <strain evidence="1">NRRL A-21654</strain>
    </source>
</reference>
<evidence type="ECO:0000313" key="2">
    <source>
        <dbReference type="Proteomes" id="UP000605846"/>
    </source>
</evidence>
<evidence type="ECO:0008006" key="3">
    <source>
        <dbReference type="Google" id="ProtNLM"/>
    </source>
</evidence>
<accession>A0A8H7ELR0</accession>
<dbReference type="Gene3D" id="3.80.10.10">
    <property type="entry name" value="Ribonuclease Inhibitor"/>
    <property type="match status" value="1"/>
</dbReference>
<dbReference type="InterPro" id="IPR032675">
    <property type="entry name" value="LRR_dom_sf"/>
</dbReference>
<keyword evidence="2" id="KW-1185">Reference proteome</keyword>
<sequence>MTDSVPYEILAAINDHLSLKDIRHCIKVSRTWKTAFTPLLYCNVVLDSPTQFKSFVKTLNHTKSHTNFPGHFVRTLLITFDLEPKRLLPLSYLCPLLIKLNTKSICLPDILPRLKEWKYLAQMPRLFLDHYPDNFSLCSFHEFITDVELDMTTFPDLTDLVMELPFIEKLTVRGQANDIRSRGARIWIWELETIHEYLPHLQYLCLDQIYLYGKIPEYVKPCHTVKELSLTPLDDRCWPHYFRKKYTNLRVLSVNTGAKHDPEKLWRYGWGKIEQRERRIEEAVMILAGSCRRLTSFNSKREEISLRLYQRLYYRFVDIGAPITKLTLEHLGDKTILKLLSSFHRSLAALEIWTVWSSETFEQLLVSLASCSSLVNLRLVLGYFDTSIDRILDSCKTLDTLAISAANIYSSMHKNVEESHALKTLIIESAQFQNGIFQHLSRRCSHLSVLKCKHNGSPHSYGNNHPSRVERVQYRAMDLHNWRLRELHICASASTLFKLTSTHKSQRKLERYQKYFHSVNIIGDMRWLRWYRNNSEKDYFSIRRLREHEVMNIENGDDQKLIQKQVEILVCVDFDSIESIYIHPLCVQKNKPAVECDKDKKYIVISGR</sequence>
<name>A0A8H7ELR0_9FUNG</name>
<comment type="caution">
    <text evidence="1">The sequence shown here is derived from an EMBL/GenBank/DDBJ whole genome shotgun (WGS) entry which is preliminary data.</text>
</comment>
<dbReference type="EMBL" id="JABAYA010000384">
    <property type="protein sequence ID" value="KAF7720732.1"/>
    <property type="molecule type" value="Genomic_DNA"/>
</dbReference>
<dbReference type="SUPFAM" id="SSF52047">
    <property type="entry name" value="RNI-like"/>
    <property type="match status" value="1"/>
</dbReference>